<dbReference type="Gene3D" id="3.20.20.450">
    <property type="entry name" value="EAL domain"/>
    <property type="match status" value="1"/>
</dbReference>
<reference evidence="4 5" key="1">
    <citation type="submission" date="2017-10" db="EMBL/GenBank/DDBJ databases">
        <title>Nyctiphanis sp. nov., isolated from the stomach of the euphausiid Nyctiphanes simplex (Hansen, 1911) in the Gulf of California.</title>
        <authorList>
            <person name="Gomez-Gil B."/>
            <person name="Aguilar-Mendez M."/>
            <person name="Lopez-Cortes A."/>
            <person name="Gomez-Gutierrez J."/>
            <person name="Roque A."/>
            <person name="Lang E."/>
            <person name="Gonzalez-Castillo A."/>
        </authorList>
    </citation>
    <scope>NUCLEOTIDE SEQUENCE [LARGE SCALE GENOMIC DNA]</scope>
    <source>
        <strain evidence="4 5">CAIM 600</strain>
    </source>
</reference>
<dbReference type="SMART" id="SM00052">
    <property type="entry name" value="EAL"/>
    <property type="match status" value="1"/>
</dbReference>
<sequence length="699" mass="79219">MTEKMNMQNSRNHAKQSLSKKLVKKSLFTALLLGLLSSLFFTYQGINSELNNEIKNARERVLSVGPSAALALYSMDQTQLETLLKGFETDPVFKYFEVIDVNSETIFRVDIPHAESSASNIFMAILPNKEKRIDLTLMHTFSTGSETKTIPVGKLEVEVDTIHLFNTAVNLMFGITTSTLISVMLTMIVLLVISHNQIIKALTQMSELMTFKEGSRDVGNYPIPDKHEDDEIGVLITSFNDVTIQAQNYMDELQKKTEKLRALSDTDPLTGLWNRRALLAKLTRVCRSDYDNKWVIVAVGIDGLKEFNDKFGHKSGDQLIKQYGQFLLENLPESAFVARASGDAYTIVSAVSSVDDELLDKIKQLQTFHFPADDPNLPEEHITAAVGISVFPEHAKKPEALIQCADVALFSAKNNEDTQPSFRFYSPELDLKLKHYMQLRKELHKILHDNAFYIVYQPKVALNSGKVVGAEVLFRLRSNPERAPFELLQVAEESGQIVRLGEAVIEMTFLEMKPYVRRFPDNFRVSINISPKQFHDEHFTEFLYETSKRTGFPLNRLDIEITETSQMTDSAALEENRKWLEANDVTVTLDDFGTGFASMEYLLHFGFDQLKIDRQFVMRLPDDDESRSIVSTIAYLAKQFGMTVVAEGIELETQEACLKDFDIEYGQGFLYARGIELDAFLDMVEFNDEPTTGRPAVNE</sequence>
<dbReference type="InterPro" id="IPR043128">
    <property type="entry name" value="Rev_trsase/Diguanyl_cyclase"/>
</dbReference>
<keyword evidence="1" id="KW-1133">Transmembrane helix</keyword>
<feature type="domain" description="GGDEF" evidence="3">
    <location>
        <begin position="292"/>
        <end position="427"/>
    </location>
</feature>
<dbReference type="InterPro" id="IPR000160">
    <property type="entry name" value="GGDEF_dom"/>
</dbReference>
<organism evidence="4 5">
    <name type="scientific">Veronia nyctiphanis</name>
    <dbReference type="NCBI Taxonomy" id="1278244"/>
    <lineage>
        <taxon>Bacteria</taxon>
        <taxon>Pseudomonadati</taxon>
        <taxon>Pseudomonadota</taxon>
        <taxon>Gammaproteobacteria</taxon>
        <taxon>Vibrionales</taxon>
        <taxon>Vibrionaceae</taxon>
        <taxon>Veronia</taxon>
    </lineage>
</organism>
<name>A0A4Q0YSC7_9GAMM</name>
<dbReference type="EMBL" id="PEIB01000004">
    <property type="protein sequence ID" value="RXJ74137.1"/>
    <property type="molecule type" value="Genomic_DNA"/>
</dbReference>
<dbReference type="Gene3D" id="3.30.70.270">
    <property type="match status" value="1"/>
</dbReference>
<accession>A0A4Q0YSC7</accession>
<keyword evidence="5" id="KW-1185">Reference proteome</keyword>
<dbReference type="Proteomes" id="UP000290287">
    <property type="component" value="Unassembled WGS sequence"/>
</dbReference>
<dbReference type="GO" id="GO:0071111">
    <property type="term" value="F:cyclic-guanylate-specific phosphodiesterase activity"/>
    <property type="evidence" value="ECO:0007669"/>
    <property type="project" value="InterPro"/>
</dbReference>
<evidence type="ECO:0000313" key="4">
    <source>
        <dbReference type="EMBL" id="RXJ74137.1"/>
    </source>
</evidence>
<keyword evidence="1" id="KW-0472">Membrane</keyword>
<evidence type="ECO:0000259" key="2">
    <source>
        <dbReference type="PROSITE" id="PS50883"/>
    </source>
</evidence>
<dbReference type="PROSITE" id="PS50883">
    <property type="entry name" value="EAL"/>
    <property type="match status" value="1"/>
</dbReference>
<keyword evidence="1" id="KW-0812">Transmembrane</keyword>
<dbReference type="Pfam" id="PF00990">
    <property type="entry name" value="GGDEF"/>
    <property type="match status" value="1"/>
</dbReference>
<dbReference type="Pfam" id="PF00563">
    <property type="entry name" value="EAL"/>
    <property type="match status" value="1"/>
</dbReference>
<evidence type="ECO:0000313" key="5">
    <source>
        <dbReference type="Proteomes" id="UP000290287"/>
    </source>
</evidence>
<dbReference type="InterPro" id="IPR029787">
    <property type="entry name" value="Nucleotide_cyclase"/>
</dbReference>
<proteinExistence type="predicted"/>
<dbReference type="Gene3D" id="6.10.340.10">
    <property type="match status" value="1"/>
</dbReference>
<dbReference type="SMART" id="SM00267">
    <property type="entry name" value="GGDEF"/>
    <property type="match status" value="1"/>
</dbReference>
<dbReference type="NCBIfam" id="TIGR00254">
    <property type="entry name" value="GGDEF"/>
    <property type="match status" value="1"/>
</dbReference>
<feature type="transmembrane region" description="Helical" evidence="1">
    <location>
        <begin position="171"/>
        <end position="193"/>
    </location>
</feature>
<comment type="caution">
    <text evidence="4">The sequence shown here is derived from an EMBL/GenBank/DDBJ whole genome shotgun (WGS) entry which is preliminary data.</text>
</comment>
<dbReference type="PANTHER" id="PTHR33121:SF70">
    <property type="entry name" value="SIGNALING PROTEIN YKOW"/>
    <property type="match status" value="1"/>
</dbReference>
<feature type="domain" description="EAL" evidence="2">
    <location>
        <begin position="436"/>
        <end position="688"/>
    </location>
</feature>
<protein>
    <recommendedName>
        <fullName evidence="6">Diguanylate cyclase/phosphodiesterase</fullName>
    </recommendedName>
</protein>
<evidence type="ECO:0008006" key="6">
    <source>
        <dbReference type="Google" id="ProtNLM"/>
    </source>
</evidence>
<dbReference type="CDD" id="cd01948">
    <property type="entry name" value="EAL"/>
    <property type="match status" value="1"/>
</dbReference>
<dbReference type="SUPFAM" id="SSF141868">
    <property type="entry name" value="EAL domain-like"/>
    <property type="match status" value="1"/>
</dbReference>
<dbReference type="InterPro" id="IPR050706">
    <property type="entry name" value="Cyclic-di-GMP_PDE-like"/>
</dbReference>
<evidence type="ECO:0000256" key="1">
    <source>
        <dbReference type="SAM" id="Phobius"/>
    </source>
</evidence>
<dbReference type="PANTHER" id="PTHR33121">
    <property type="entry name" value="CYCLIC DI-GMP PHOSPHODIESTERASE PDEF"/>
    <property type="match status" value="1"/>
</dbReference>
<dbReference type="AlphaFoldDB" id="A0A4Q0YSC7"/>
<gene>
    <name evidence="4" type="ORF">CS022_05840</name>
</gene>
<dbReference type="CDD" id="cd01949">
    <property type="entry name" value="GGDEF"/>
    <property type="match status" value="1"/>
</dbReference>
<dbReference type="SUPFAM" id="SSF55073">
    <property type="entry name" value="Nucleotide cyclase"/>
    <property type="match status" value="1"/>
</dbReference>
<dbReference type="InterPro" id="IPR035919">
    <property type="entry name" value="EAL_sf"/>
</dbReference>
<dbReference type="PROSITE" id="PS50887">
    <property type="entry name" value="GGDEF"/>
    <property type="match status" value="1"/>
</dbReference>
<dbReference type="InterPro" id="IPR001633">
    <property type="entry name" value="EAL_dom"/>
</dbReference>
<evidence type="ECO:0000259" key="3">
    <source>
        <dbReference type="PROSITE" id="PS50887"/>
    </source>
</evidence>